<evidence type="ECO:0000313" key="2">
    <source>
        <dbReference type="EMBL" id="RZB12276.1"/>
    </source>
</evidence>
<protein>
    <submittedName>
        <fullName evidence="2">Uncharacterized protein</fullName>
    </submittedName>
</protein>
<feature type="non-terminal residue" evidence="2">
    <location>
        <position position="322"/>
    </location>
</feature>
<keyword evidence="3" id="KW-1185">Reference proteome</keyword>
<name>A0A4Q6I6I2_9RICK</name>
<gene>
    <name evidence="2" type="ORF">DRF75_05000</name>
</gene>
<organism evidence="2 3">
    <name type="scientific">Ehrlichia minasensis</name>
    <dbReference type="NCBI Taxonomy" id="1242993"/>
    <lineage>
        <taxon>Bacteria</taxon>
        <taxon>Pseudomonadati</taxon>
        <taxon>Pseudomonadota</taxon>
        <taxon>Alphaproteobacteria</taxon>
        <taxon>Rickettsiales</taxon>
        <taxon>Anaplasmataceae</taxon>
        <taxon>Ehrlichia</taxon>
    </lineage>
</organism>
<dbReference type="Proteomes" id="UP000293377">
    <property type="component" value="Unassembled WGS sequence"/>
</dbReference>
<dbReference type="RefSeq" id="WP_129992768.1">
    <property type="nucleotide sequence ID" value="NZ_QOHL01000043.1"/>
</dbReference>
<reference evidence="2 3" key="1">
    <citation type="submission" date="2018-06" db="EMBL/GenBank/DDBJ databases">
        <title>Complete Genome Sequence of Ehrlichia minasensis Isolated From Cattle.</title>
        <authorList>
            <person name="Aguiar D.M."/>
            <person name="Araujo J.P.A.Jr."/>
            <person name="Nakazato L."/>
            <person name="Bard E."/>
            <person name="Cabezas-Cruz A."/>
        </authorList>
    </citation>
    <scope>NUCLEOTIDE SEQUENCE [LARGE SCALE GENOMIC DNA]</scope>
    <source>
        <strain evidence="2 3">B11</strain>
    </source>
</reference>
<dbReference type="EMBL" id="QOHL01000043">
    <property type="protein sequence ID" value="RZB12276.1"/>
    <property type="molecule type" value="Genomic_DNA"/>
</dbReference>
<comment type="caution">
    <text evidence="2">The sequence shown here is derived from an EMBL/GenBank/DDBJ whole genome shotgun (WGS) entry which is preliminary data.</text>
</comment>
<dbReference type="AlphaFoldDB" id="A0A4Q6I6I2"/>
<sequence>MLSGVVSLIEDIGNIVKSIEELINSYRVPGRKLNLEETVRLEKICVLKSELDEVLHNGLCGSRELGLEQPIFGYQHQNQGKIEFEKEHMLLISMKFSRLILYFLKVEELLIRFSDLKSEEQAESNSVCINVDNDMNLLIQVLRRRSELLSRLLEGKSDEVVTMVESLEQNEVVVHGQTVGGISDQSNVQVSLISEKSEVELLSDISKPKKKKKTKQNKQALKKQDNAVLDSVESGSSEVMTKIQNESSEHGQTVGGISDQSNVQVSLISEKSKVELLSDISKPKKKKKTKQHKQALKKQDNAVLDSIESGSSEVMTKVQSES</sequence>
<feature type="region of interest" description="Disordered" evidence="1">
    <location>
        <begin position="278"/>
        <end position="322"/>
    </location>
</feature>
<feature type="compositionally biased region" description="Basic residues" evidence="1">
    <location>
        <begin position="283"/>
        <end position="296"/>
    </location>
</feature>
<evidence type="ECO:0000256" key="1">
    <source>
        <dbReference type="SAM" id="MobiDB-lite"/>
    </source>
</evidence>
<proteinExistence type="predicted"/>
<accession>A0A4Q6I6I2</accession>
<feature type="region of interest" description="Disordered" evidence="1">
    <location>
        <begin position="206"/>
        <end position="240"/>
    </location>
</feature>
<feature type="compositionally biased region" description="Polar residues" evidence="1">
    <location>
        <begin position="308"/>
        <end position="322"/>
    </location>
</feature>
<evidence type="ECO:0000313" key="3">
    <source>
        <dbReference type="Proteomes" id="UP000293377"/>
    </source>
</evidence>